<gene>
    <name evidence="2" type="ORF">C8A03DRAFT_19228</name>
</gene>
<dbReference type="InterPro" id="IPR045518">
    <property type="entry name" value="2EXR"/>
</dbReference>
<reference evidence="2" key="1">
    <citation type="journal article" date="2023" name="Mol. Phylogenet. Evol.">
        <title>Genome-scale phylogeny and comparative genomics of the fungal order Sordariales.</title>
        <authorList>
            <person name="Hensen N."/>
            <person name="Bonometti L."/>
            <person name="Westerberg I."/>
            <person name="Brannstrom I.O."/>
            <person name="Guillou S."/>
            <person name="Cros-Aarteil S."/>
            <person name="Calhoun S."/>
            <person name="Haridas S."/>
            <person name="Kuo A."/>
            <person name="Mondo S."/>
            <person name="Pangilinan J."/>
            <person name="Riley R."/>
            <person name="LaButti K."/>
            <person name="Andreopoulos B."/>
            <person name="Lipzen A."/>
            <person name="Chen C."/>
            <person name="Yan M."/>
            <person name="Daum C."/>
            <person name="Ng V."/>
            <person name="Clum A."/>
            <person name="Steindorff A."/>
            <person name="Ohm R.A."/>
            <person name="Martin F."/>
            <person name="Silar P."/>
            <person name="Natvig D.O."/>
            <person name="Lalanne C."/>
            <person name="Gautier V."/>
            <person name="Ament-Velasquez S.L."/>
            <person name="Kruys A."/>
            <person name="Hutchinson M.I."/>
            <person name="Powell A.J."/>
            <person name="Barry K."/>
            <person name="Miller A.N."/>
            <person name="Grigoriev I.V."/>
            <person name="Debuchy R."/>
            <person name="Gladieux P."/>
            <person name="Hiltunen Thoren M."/>
            <person name="Johannesson H."/>
        </authorList>
    </citation>
    <scope>NUCLEOTIDE SEQUENCE</scope>
    <source>
        <strain evidence="2">CBS 532.94</strain>
    </source>
</reference>
<dbReference type="EMBL" id="MU860485">
    <property type="protein sequence ID" value="KAK4233743.1"/>
    <property type="molecule type" value="Genomic_DNA"/>
</dbReference>
<keyword evidence="3" id="KW-1185">Reference proteome</keyword>
<comment type="caution">
    <text evidence="2">The sequence shown here is derived from an EMBL/GenBank/DDBJ whole genome shotgun (WGS) entry which is preliminary data.</text>
</comment>
<dbReference type="AlphaFoldDB" id="A0AAN7C1R1"/>
<organism evidence="2 3">
    <name type="scientific">Achaetomium macrosporum</name>
    <dbReference type="NCBI Taxonomy" id="79813"/>
    <lineage>
        <taxon>Eukaryota</taxon>
        <taxon>Fungi</taxon>
        <taxon>Dikarya</taxon>
        <taxon>Ascomycota</taxon>
        <taxon>Pezizomycotina</taxon>
        <taxon>Sordariomycetes</taxon>
        <taxon>Sordariomycetidae</taxon>
        <taxon>Sordariales</taxon>
        <taxon>Chaetomiaceae</taxon>
        <taxon>Achaetomium</taxon>
    </lineage>
</organism>
<accession>A0AAN7C1R1</accession>
<proteinExistence type="predicted"/>
<feature type="domain" description="2EXR" evidence="1">
    <location>
        <begin position="3"/>
        <end position="104"/>
    </location>
</feature>
<evidence type="ECO:0000313" key="3">
    <source>
        <dbReference type="Proteomes" id="UP001303760"/>
    </source>
</evidence>
<name>A0AAN7C1R1_9PEZI</name>
<protein>
    <recommendedName>
        <fullName evidence="1">2EXR domain-containing protein</fullName>
    </recommendedName>
</protein>
<dbReference type="Proteomes" id="UP001303760">
    <property type="component" value="Unassembled WGS sequence"/>
</dbReference>
<reference evidence="2" key="2">
    <citation type="submission" date="2023-05" db="EMBL/GenBank/DDBJ databases">
        <authorList>
            <consortium name="Lawrence Berkeley National Laboratory"/>
            <person name="Steindorff A."/>
            <person name="Hensen N."/>
            <person name="Bonometti L."/>
            <person name="Westerberg I."/>
            <person name="Brannstrom I.O."/>
            <person name="Guillou S."/>
            <person name="Cros-Aarteil S."/>
            <person name="Calhoun S."/>
            <person name="Haridas S."/>
            <person name="Kuo A."/>
            <person name="Mondo S."/>
            <person name="Pangilinan J."/>
            <person name="Riley R."/>
            <person name="Labutti K."/>
            <person name="Andreopoulos B."/>
            <person name="Lipzen A."/>
            <person name="Chen C."/>
            <person name="Yanf M."/>
            <person name="Daum C."/>
            <person name="Ng V."/>
            <person name="Clum A."/>
            <person name="Ohm R."/>
            <person name="Martin F."/>
            <person name="Silar P."/>
            <person name="Natvig D."/>
            <person name="Lalanne C."/>
            <person name="Gautier V."/>
            <person name="Ament-Velasquez S.L."/>
            <person name="Kruys A."/>
            <person name="Hutchinson M.I."/>
            <person name="Powell A.J."/>
            <person name="Barry K."/>
            <person name="Miller A.N."/>
            <person name="Grigoriev I.V."/>
            <person name="Debuchy R."/>
            <person name="Gladieux P."/>
            <person name="Thoren M.H."/>
            <person name="Johannesson H."/>
        </authorList>
    </citation>
    <scope>NUCLEOTIDE SEQUENCE</scope>
    <source>
        <strain evidence="2">CBS 532.94</strain>
    </source>
</reference>
<sequence>MTFPQFARFPSEIRCMVWELYLPTRIIPMSVMHVAFTSYQRASDGGVKPAVKEMLRKFMPTSSHISKVCRESYALAHSCHRRAEDCSMPWLGEKTWFDPRTDTIFIDCDIFRGYHEVWKAVQRGLLLPSAARGQRFQIAVSSNLAKRIGPGLELPKLQDDDGDGGIVRSGPLAVVMDRVSLFLTKDEAAALGLFGPSVEHSIPKTLVDVCGDSRQLGRLASVTERVMDGRKIETIVERVSKDWKKCVDQWPTPPRSESDLPEGREDDLARLLRWFLGSACWVPSSDVVRPMIHVQGSILG</sequence>
<dbReference type="Pfam" id="PF20150">
    <property type="entry name" value="2EXR"/>
    <property type="match status" value="1"/>
</dbReference>
<evidence type="ECO:0000313" key="2">
    <source>
        <dbReference type="EMBL" id="KAK4233743.1"/>
    </source>
</evidence>
<evidence type="ECO:0000259" key="1">
    <source>
        <dbReference type="Pfam" id="PF20150"/>
    </source>
</evidence>